<accession>A0ABT1IBJ9</accession>
<dbReference type="Pfam" id="PF16242">
    <property type="entry name" value="Pyrid_ox_like"/>
    <property type="match status" value="1"/>
</dbReference>
<organism evidence="2 3">
    <name type="scientific">Actinokineospora diospyrosa</name>
    <dbReference type="NCBI Taxonomy" id="103728"/>
    <lineage>
        <taxon>Bacteria</taxon>
        <taxon>Bacillati</taxon>
        <taxon>Actinomycetota</taxon>
        <taxon>Actinomycetes</taxon>
        <taxon>Pseudonocardiales</taxon>
        <taxon>Pseudonocardiaceae</taxon>
        <taxon>Actinokineospora</taxon>
    </lineage>
</organism>
<dbReference type="RefSeq" id="WP_253886987.1">
    <property type="nucleotide sequence ID" value="NZ_BAAAVB010000013.1"/>
</dbReference>
<evidence type="ECO:0000259" key="1">
    <source>
        <dbReference type="Pfam" id="PF16242"/>
    </source>
</evidence>
<keyword evidence="3" id="KW-1185">Reference proteome</keyword>
<comment type="caution">
    <text evidence="2">The sequence shown here is derived from an EMBL/GenBank/DDBJ whole genome shotgun (WGS) entry which is preliminary data.</text>
</comment>
<dbReference type="Gene3D" id="2.30.110.10">
    <property type="entry name" value="Electron Transport, Fmn-binding Protein, Chain A"/>
    <property type="match status" value="1"/>
</dbReference>
<dbReference type="EMBL" id="JAMTCO010000006">
    <property type="protein sequence ID" value="MCP2270002.1"/>
    <property type="molecule type" value="Genomic_DNA"/>
</dbReference>
<proteinExistence type="predicted"/>
<name>A0ABT1IBJ9_9PSEU</name>
<dbReference type="PANTHER" id="PTHR34818">
    <property type="entry name" value="PROTEIN BLI-3"/>
    <property type="match status" value="1"/>
</dbReference>
<dbReference type="PANTHER" id="PTHR34818:SF1">
    <property type="entry name" value="PROTEIN BLI-3"/>
    <property type="match status" value="1"/>
</dbReference>
<evidence type="ECO:0000313" key="3">
    <source>
        <dbReference type="Proteomes" id="UP001205185"/>
    </source>
</evidence>
<dbReference type="InterPro" id="IPR052917">
    <property type="entry name" value="Stress-Dev_Protein"/>
</dbReference>
<feature type="domain" description="General stress protein FMN-binding split barrel" evidence="1">
    <location>
        <begin position="10"/>
        <end position="155"/>
    </location>
</feature>
<dbReference type="InterPro" id="IPR038725">
    <property type="entry name" value="YdaG_split_barrel_FMN-bd"/>
</dbReference>
<protein>
    <submittedName>
        <fullName evidence="2">General stress protein 26</fullName>
    </submittedName>
</protein>
<dbReference type="SUPFAM" id="SSF50475">
    <property type="entry name" value="FMN-binding split barrel"/>
    <property type="match status" value="1"/>
</dbReference>
<gene>
    <name evidence="2" type="ORF">LV75_002503</name>
</gene>
<sequence>MAEQDARPDGVQELARLAKGIRIGMLTTRDEHGHLVSRPMAQQEVEFDGDLWFFAERGSRKVAHIRTTPDVGLTLTDNDTWISIHGRAELVDDPAVAERLWNSWVAAWLPQGPTDPSVVLIKVSPVTAEYWDTPGGRIASVISFIKAKATGTRYEGGEHDVVEFPGAGS</sequence>
<dbReference type="InterPro" id="IPR012349">
    <property type="entry name" value="Split_barrel_FMN-bd"/>
</dbReference>
<reference evidence="2 3" key="1">
    <citation type="submission" date="2022-06" db="EMBL/GenBank/DDBJ databases">
        <title>Genomic Encyclopedia of Archaeal and Bacterial Type Strains, Phase II (KMG-II): from individual species to whole genera.</title>
        <authorList>
            <person name="Goeker M."/>
        </authorList>
    </citation>
    <scope>NUCLEOTIDE SEQUENCE [LARGE SCALE GENOMIC DNA]</scope>
    <source>
        <strain evidence="2 3">DSM 44255</strain>
    </source>
</reference>
<dbReference type="Proteomes" id="UP001205185">
    <property type="component" value="Unassembled WGS sequence"/>
</dbReference>
<evidence type="ECO:0000313" key="2">
    <source>
        <dbReference type="EMBL" id="MCP2270002.1"/>
    </source>
</evidence>